<sequence length="134" mass="13286">MSVNPVPTLGTAPAGSSLAGGQVTEQDFLTLLGAELKYQDPLQPLSNTDFLAQLAQFSTLGGITDIEQTLKTLAGAWDGAAGLVGAAALIGKTVTTSDGRNGTVSAVLNAGGSLSLEVSGVGTVPVSSVTRVEG</sequence>
<evidence type="ECO:0000256" key="2">
    <source>
        <dbReference type="ARBA" id="ARBA00022795"/>
    </source>
</evidence>
<dbReference type="KEGG" id="hfv:R50_0511"/>
<organism evidence="3 4">
    <name type="scientific">Candidatus Hydrogenisulfobacillus filiaventi</name>
    <dbReference type="NCBI Taxonomy" id="2707344"/>
    <lineage>
        <taxon>Bacteria</taxon>
        <taxon>Bacillati</taxon>
        <taxon>Bacillota</taxon>
        <taxon>Clostridia</taxon>
        <taxon>Eubacteriales</taxon>
        <taxon>Clostridiales Family XVII. Incertae Sedis</taxon>
        <taxon>Candidatus Hydrogenisulfobacillus</taxon>
    </lineage>
</organism>
<keyword evidence="3" id="KW-0282">Flagellum</keyword>
<keyword evidence="4" id="KW-1185">Reference proteome</keyword>
<dbReference type="AlphaFoldDB" id="A0A6F8ZE23"/>
<keyword evidence="2" id="KW-1005">Bacterial flagellum biogenesis</keyword>
<reference evidence="3 4" key="1">
    <citation type="submission" date="2020-02" db="EMBL/GenBank/DDBJ databases">
        <authorList>
            <person name="Hogendoorn C."/>
        </authorList>
    </citation>
    <scope>NUCLEOTIDE SEQUENCE [LARGE SCALE GENOMIC DNA]</scope>
    <source>
        <strain evidence="3">R501</strain>
    </source>
</reference>
<dbReference type="Pfam" id="PF03963">
    <property type="entry name" value="FlgD"/>
    <property type="match status" value="1"/>
</dbReference>
<dbReference type="GO" id="GO:0044781">
    <property type="term" value="P:bacterial-type flagellum organization"/>
    <property type="evidence" value="ECO:0007669"/>
    <property type="project" value="UniProtKB-KW"/>
</dbReference>
<dbReference type="EMBL" id="LR778114">
    <property type="protein sequence ID" value="CAB1128017.1"/>
    <property type="molecule type" value="Genomic_DNA"/>
</dbReference>
<proteinExistence type="inferred from homology"/>
<dbReference type="InterPro" id="IPR005648">
    <property type="entry name" value="FlgD"/>
</dbReference>
<evidence type="ECO:0000256" key="1">
    <source>
        <dbReference type="ARBA" id="ARBA00010577"/>
    </source>
</evidence>
<evidence type="ECO:0000313" key="4">
    <source>
        <dbReference type="Proteomes" id="UP000503399"/>
    </source>
</evidence>
<protein>
    <submittedName>
        <fullName evidence="3">Flagellar hook capping protein</fullName>
    </submittedName>
</protein>
<comment type="similarity">
    <text evidence="1">Belongs to the FlgD family.</text>
</comment>
<gene>
    <name evidence="3" type="ORF">R50_0511</name>
</gene>
<evidence type="ECO:0000313" key="3">
    <source>
        <dbReference type="EMBL" id="CAB1128017.1"/>
    </source>
</evidence>
<keyword evidence="3" id="KW-0969">Cilium</keyword>
<keyword evidence="3" id="KW-0966">Cell projection</keyword>
<name>A0A6F8ZE23_9FIRM</name>
<dbReference type="Proteomes" id="UP000503399">
    <property type="component" value="Chromosome"/>
</dbReference>
<accession>A0A6F8ZE23</accession>